<reference evidence="1 2" key="1">
    <citation type="submission" date="2015-03" db="EMBL/GenBank/DDBJ databases">
        <title>Genome assembly of Sandaracinus amylolyticus DSM 53668.</title>
        <authorList>
            <person name="Sharma G."/>
            <person name="Subramanian S."/>
        </authorList>
    </citation>
    <scope>NUCLEOTIDE SEQUENCE [LARGE SCALE GENOMIC DNA]</scope>
    <source>
        <strain evidence="1 2">DSM 53668</strain>
    </source>
</reference>
<sequence>MRLLATRARAYFSRVMTDDEWVEAFRATAEAAGIDAQLPASWESRAARATHVARTLAARLDATTDAELRKPVARAYARAFGLAVEAGRRADAGGWLIRHPLDRP</sequence>
<evidence type="ECO:0000313" key="1">
    <source>
        <dbReference type="EMBL" id="AKF08635.1"/>
    </source>
</evidence>
<dbReference type="EMBL" id="CP011125">
    <property type="protein sequence ID" value="AKF08635.1"/>
    <property type="molecule type" value="Genomic_DNA"/>
</dbReference>
<name>A0A0F6YKW4_9BACT</name>
<protein>
    <submittedName>
        <fullName evidence="1">Uncharacterized protein</fullName>
    </submittedName>
</protein>
<accession>A0A0F6YKW4</accession>
<keyword evidence="2" id="KW-1185">Reference proteome</keyword>
<dbReference type="AlphaFoldDB" id="A0A0F6YKW4"/>
<evidence type="ECO:0000313" key="2">
    <source>
        <dbReference type="Proteomes" id="UP000034883"/>
    </source>
</evidence>
<dbReference type="STRING" id="927083.DB32_005784"/>
<organism evidence="1 2">
    <name type="scientific">Sandaracinus amylolyticus</name>
    <dbReference type="NCBI Taxonomy" id="927083"/>
    <lineage>
        <taxon>Bacteria</taxon>
        <taxon>Pseudomonadati</taxon>
        <taxon>Myxococcota</taxon>
        <taxon>Polyangia</taxon>
        <taxon>Polyangiales</taxon>
        <taxon>Sandaracinaceae</taxon>
        <taxon>Sandaracinus</taxon>
    </lineage>
</organism>
<gene>
    <name evidence="1" type="ORF">DB32_005784</name>
</gene>
<proteinExistence type="predicted"/>
<dbReference type="Proteomes" id="UP000034883">
    <property type="component" value="Chromosome"/>
</dbReference>
<dbReference type="KEGG" id="samy:DB32_005784"/>